<proteinExistence type="predicted"/>
<dbReference type="Pfam" id="PF13489">
    <property type="entry name" value="Methyltransf_23"/>
    <property type="match status" value="1"/>
</dbReference>
<dbReference type="VEuPathDB" id="FungiDB:BTJ68_14670"/>
<dbReference type="Gene3D" id="3.40.50.150">
    <property type="entry name" value="Vaccinia Virus protein VP39"/>
    <property type="match status" value="1"/>
</dbReference>
<dbReference type="AlphaFoldDB" id="A0A3M6XPN2"/>
<evidence type="ECO:0000313" key="2">
    <source>
        <dbReference type="Proteomes" id="UP000271337"/>
    </source>
</evidence>
<accession>A0A3M6XPN2</accession>
<dbReference type="OrthoDB" id="506498at2759"/>
<dbReference type="EMBL" id="QWIL01002786">
    <property type="protein sequence ID" value="RMX92410.1"/>
    <property type="molecule type" value="Genomic_DNA"/>
</dbReference>
<comment type="caution">
    <text evidence="1">The sequence shown here is derived from an EMBL/GenBank/DDBJ whole genome shotgun (WGS) entry which is preliminary data.</text>
</comment>
<reference evidence="1 2" key="1">
    <citation type="journal article" date="2018" name="BMC Genomics">
        <title>Genomic evidence for intraspecific hybridization in a clonal and extremely halotolerant yeast.</title>
        <authorList>
            <person name="Gostincar C."/>
            <person name="Stajich J.E."/>
            <person name="Zupancic J."/>
            <person name="Zalar P."/>
            <person name="Gunde-Cimerman N."/>
        </authorList>
    </citation>
    <scope>NUCLEOTIDE SEQUENCE [LARGE SCALE GENOMIC DNA]</scope>
    <source>
        <strain evidence="1 2">EXF-6669</strain>
    </source>
</reference>
<evidence type="ECO:0008006" key="3">
    <source>
        <dbReference type="Google" id="ProtNLM"/>
    </source>
</evidence>
<dbReference type="SUPFAM" id="SSF53335">
    <property type="entry name" value="S-adenosyl-L-methionine-dependent methyltransferases"/>
    <property type="match status" value="1"/>
</dbReference>
<dbReference type="InterPro" id="IPR029063">
    <property type="entry name" value="SAM-dependent_MTases_sf"/>
</dbReference>
<organism evidence="1 2">
    <name type="scientific">Hortaea werneckii</name>
    <name type="common">Black yeast</name>
    <name type="synonym">Cladosporium werneckii</name>
    <dbReference type="NCBI Taxonomy" id="91943"/>
    <lineage>
        <taxon>Eukaryota</taxon>
        <taxon>Fungi</taxon>
        <taxon>Dikarya</taxon>
        <taxon>Ascomycota</taxon>
        <taxon>Pezizomycotina</taxon>
        <taxon>Dothideomycetes</taxon>
        <taxon>Dothideomycetidae</taxon>
        <taxon>Mycosphaerellales</taxon>
        <taxon>Teratosphaeriaceae</taxon>
        <taxon>Hortaea</taxon>
    </lineage>
</organism>
<dbReference type="Proteomes" id="UP000271337">
    <property type="component" value="Unassembled WGS sequence"/>
</dbReference>
<protein>
    <recommendedName>
        <fullName evidence="3">Methyltransferase domain-containing protein</fullName>
    </recommendedName>
</protein>
<name>A0A3M6XPN2_HORWE</name>
<evidence type="ECO:0000313" key="1">
    <source>
        <dbReference type="EMBL" id="RMX92410.1"/>
    </source>
</evidence>
<gene>
    <name evidence="1" type="ORF">D0867_14598</name>
</gene>
<sequence>MVAPCPSHCHYERMPSSASVPQPRDDSTVAYNNRLYSRFALQNRIYCVPVDESEEERLDELNDIVQEVLDDRIVLVPDWPADEDEDLQVLECGVGKGAWIDSLLEEQENCVVTGVDIYFGQGVEDDEEDEGDDTGLQEYIRYRWNMNAPFAEDRRHEEALRPESFDLINSRFVGDGINASRWPGYVNDLRKLLRPDTGWLQMVELEFFFQSDSGMLRYDESEPLYLWQQWYTSELRRLGKDPQVGRRLRALMVDAGLRDVRYSPLRLQIGRWNQTSASLGATIMRNVVQHIESVSLWPFTGAPAPGRMTIAQYQAMLAGARNQLRDERLKLYYTLYDLFASHSTWLQLLTVS</sequence>